<dbReference type="Gene3D" id="1.10.10.10">
    <property type="entry name" value="Winged helix-like DNA-binding domain superfamily/Winged helix DNA-binding domain"/>
    <property type="match status" value="1"/>
</dbReference>
<dbReference type="GO" id="GO:0003700">
    <property type="term" value="F:DNA-binding transcription factor activity"/>
    <property type="evidence" value="ECO:0007669"/>
    <property type="project" value="InterPro"/>
</dbReference>
<dbReference type="Pfam" id="PF03466">
    <property type="entry name" value="LysR_substrate"/>
    <property type="match status" value="1"/>
</dbReference>
<name>A0A383S6R2_9ACTN</name>
<reference evidence="6" key="1">
    <citation type="submission" date="2018-08" db="EMBL/GenBank/DDBJ databases">
        <authorList>
            <person name="Hornung B."/>
        </authorList>
    </citation>
    <scope>NUCLEOTIDE SEQUENCE [LARGE SCALE GENOMIC DNA]</scope>
</reference>
<dbReference type="AlphaFoldDB" id="A0A383S6R2"/>
<evidence type="ECO:0000256" key="3">
    <source>
        <dbReference type="ARBA" id="ARBA00023125"/>
    </source>
</evidence>
<evidence type="ECO:0000256" key="2">
    <source>
        <dbReference type="ARBA" id="ARBA00023015"/>
    </source>
</evidence>
<dbReference type="Pfam" id="PF00126">
    <property type="entry name" value="HTH_1"/>
    <property type="match status" value="1"/>
</dbReference>
<dbReference type="SUPFAM" id="SSF53850">
    <property type="entry name" value="Periplasmic binding protein-like II"/>
    <property type="match status" value="1"/>
</dbReference>
<dbReference type="InterPro" id="IPR005119">
    <property type="entry name" value="LysR_subst-bd"/>
</dbReference>
<proteinExistence type="inferred from homology"/>
<dbReference type="GO" id="GO:0003677">
    <property type="term" value="F:DNA binding"/>
    <property type="evidence" value="ECO:0007669"/>
    <property type="project" value="UniProtKB-KW"/>
</dbReference>
<dbReference type="FunFam" id="1.10.10.10:FF:000001">
    <property type="entry name" value="LysR family transcriptional regulator"/>
    <property type="match status" value="1"/>
</dbReference>
<dbReference type="PANTHER" id="PTHR30346">
    <property type="entry name" value="TRANSCRIPTIONAL DUAL REGULATOR HCAR-RELATED"/>
    <property type="match status" value="1"/>
</dbReference>
<dbReference type="Proteomes" id="UP000263928">
    <property type="component" value="Unassembled WGS sequence"/>
</dbReference>
<dbReference type="InterPro" id="IPR000847">
    <property type="entry name" value="LysR_HTH_N"/>
</dbReference>
<keyword evidence="3" id="KW-0238">DNA-binding</keyword>
<dbReference type="InterPro" id="IPR036390">
    <property type="entry name" value="WH_DNA-bd_sf"/>
</dbReference>
<keyword evidence="6" id="KW-1185">Reference proteome</keyword>
<dbReference type="PRINTS" id="PR00039">
    <property type="entry name" value="HTHLYSR"/>
</dbReference>
<evidence type="ECO:0000256" key="1">
    <source>
        <dbReference type="ARBA" id="ARBA00009437"/>
    </source>
</evidence>
<dbReference type="SUPFAM" id="SSF46785">
    <property type="entry name" value="Winged helix' DNA-binding domain"/>
    <property type="match status" value="1"/>
</dbReference>
<dbReference type="GO" id="GO:0032993">
    <property type="term" value="C:protein-DNA complex"/>
    <property type="evidence" value="ECO:0007669"/>
    <property type="project" value="TreeGrafter"/>
</dbReference>
<protein>
    <submittedName>
        <fullName evidence="5">Transcription regulator HTH, LysR</fullName>
    </submittedName>
</protein>
<organism evidence="5 6">
    <name type="scientific">Propionibacterium australiense</name>
    <dbReference type="NCBI Taxonomy" id="119981"/>
    <lineage>
        <taxon>Bacteria</taxon>
        <taxon>Bacillati</taxon>
        <taxon>Actinomycetota</taxon>
        <taxon>Actinomycetes</taxon>
        <taxon>Propionibacteriales</taxon>
        <taxon>Propionibacteriaceae</taxon>
        <taxon>Propionibacterium</taxon>
    </lineage>
</organism>
<evidence type="ECO:0000313" key="5">
    <source>
        <dbReference type="EMBL" id="SYZ33232.1"/>
    </source>
</evidence>
<keyword evidence="4" id="KW-0804">Transcription</keyword>
<sequence>MEFRQLRYFTALARTLNFTRAAESLYISQSTLSQQIAALEKELGVRLFDRAHHQVSLTEAGNGLLGEAHAIITQVDGLTQLVEDRAAHAAPKRLRIGFDLRALGSTFLTQAVTNGVYSLRSSHPNLSVNLHSGEYDTALDNLRSGVTDLAFFLHQERSIKGRGMKTVVLYEDELAVAVRTGDELEDTPECAKEILLRRGVALLSGEGRGLIQAIRVFDELGVEPPIHFVADRNAMLFAVNSGTHATLLPLGMMPYLVDRDTHVLRLHVGSSALYVLDAWRADTDTSLIGPVLDSVREAFAP</sequence>
<dbReference type="Gene3D" id="3.40.190.10">
    <property type="entry name" value="Periplasmic binding protein-like II"/>
    <property type="match status" value="2"/>
</dbReference>
<dbReference type="PROSITE" id="PS50931">
    <property type="entry name" value="HTH_LYSR"/>
    <property type="match status" value="1"/>
</dbReference>
<gene>
    <name evidence="5" type="ORF">PROPAUS_1149</name>
</gene>
<dbReference type="RefSeq" id="WP_119161590.1">
    <property type="nucleotide sequence ID" value="NZ_LR134442.1"/>
</dbReference>
<evidence type="ECO:0000256" key="4">
    <source>
        <dbReference type="ARBA" id="ARBA00023163"/>
    </source>
</evidence>
<comment type="similarity">
    <text evidence="1">Belongs to the LysR transcriptional regulatory family.</text>
</comment>
<keyword evidence="2" id="KW-0805">Transcription regulation</keyword>
<accession>A0A383S6R2</accession>
<dbReference type="EMBL" id="UNQJ01000006">
    <property type="protein sequence ID" value="SYZ33232.1"/>
    <property type="molecule type" value="Genomic_DNA"/>
</dbReference>
<dbReference type="InterPro" id="IPR036388">
    <property type="entry name" value="WH-like_DNA-bd_sf"/>
</dbReference>
<dbReference type="CDD" id="cd05466">
    <property type="entry name" value="PBP2_LTTR_substrate"/>
    <property type="match status" value="1"/>
</dbReference>
<evidence type="ECO:0000313" key="6">
    <source>
        <dbReference type="Proteomes" id="UP000263928"/>
    </source>
</evidence>
<dbReference type="PANTHER" id="PTHR30346:SF28">
    <property type="entry name" value="HTH-TYPE TRANSCRIPTIONAL REGULATOR CYNR"/>
    <property type="match status" value="1"/>
</dbReference>